<organism evidence="6 7">
    <name type="scientific">Paraglaciecola chathamensis S18K6</name>
    <dbReference type="NCBI Taxonomy" id="1127672"/>
    <lineage>
        <taxon>Bacteria</taxon>
        <taxon>Pseudomonadati</taxon>
        <taxon>Pseudomonadota</taxon>
        <taxon>Gammaproteobacteria</taxon>
        <taxon>Alteromonadales</taxon>
        <taxon>Alteromonadaceae</taxon>
        <taxon>Paraglaciecola</taxon>
    </lineage>
</organism>
<keyword evidence="4" id="KW-1133">Transmembrane helix</keyword>
<dbReference type="InterPro" id="IPR002372">
    <property type="entry name" value="PQQ_rpt_dom"/>
</dbReference>
<dbReference type="GO" id="GO:0048038">
    <property type="term" value="F:quinone binding"/>
    <property type="evidence" value="ECO:0007669"/>
    <property type="project" value="InterPro"/>
</dbReference>
<comment type="similarity">
    <text evidence="2">Belongs to the bacterial PQQ dehydrogenase family.</text>
</comment>
<dbReference type="CDD" id="cd10280">
    <property type="entry name" value="PQQ_mGDH"/>
    <property type="match status" value="1"/>
</dbReference>
<feature type="transmembrane region" description="Helical" evidence="4">
    <location>
        <begin position="81"/>
        <end position="99"/>
    </location>
</feature>
<dbReference type="Proteomes" id="UP000006320">
    <property type="component" value="Unassembled WGS sequence"/>
</dbReference>
<keyword evidence="3 6" id="KW-0560">Oxidoreductase</keyword>
<dbReference type="SMART" id="SM00564">
    <property type="entry name" value="PQQ"/>
    <property type="match status" value="4"/>
</dbReference>
<proteinExistence type="inferred from homology"/>
<feature type="transmembrane region" description="Helical" evidence="4">
    <location>
        <begin position="35"/>
        <end position="52"/>
    </location>
</feature>
<evidence type="ECO:0000256" key="3">
    <source>
        <dbReference type="ARBA" id="ARBA00023002"/>
    </source>
</evidence>
<evidence type="ECO:0000259" key="5">
    <source>
        <dbReference type="Pfam" id="PF01011"/>
    </source>
</evidence>
<protein>
    <submittedName>
        <fullName evidence="6">Quinoprotein glucose dehydrogenase</fullName>
        <ecNumber evidence="6">1.1.5.2</ecNumber>
    </submittedName>
</protein>
<dbReference type="AlphaFoldDB" id="A0AAV3UUL7"/>
<keyword evidence="4" id="KW-0812">Transmembrane</keyword>
<dbReference type="EC" id="1.1.5.2" evidence="6"/>
<dbReference type="Gene3D" id="2.140.10.10">
    <property type="entry name" value="Quinoprotein alcohol dehydrogenase-like superfamily"/>
    <property type="match status" value="2"/>
</dbReference>
<dbReference type="PANTHER" id="PTHR32303:SF4">
    <property type="entry name" value="QUINOPROTEIN GLUCOSE DEHYDROGENASE"/>
    <property type="match status" value="1"/>
</dbReference>
<keyword evidence="4" id="KW-0472">Membrane</keyword>
<evidence type="ECO:0000313" key="6">
    <source>
        <dbReference type="EMBL" id="GAC08767.1"/>
    </source>
</evidence>
<dbReference type="PANTHER" id="PTHR32303">
    <property type="entry name" value="QUINOPROTEIN ALCOHOL DEHYDROGENASE (CYTOCHROME C)"/>
    <property type="match status" value="1"/>
</dbReference>
<name>A0AAV3UUL7_9ALTE</name>
<dbReference type="RefSeq" id="WP_007985232.1">
    <property type="nucleotide sequence ID" value="NZ_BAEM01000009.1"/>
</dbReference>
<feature type="transmembrane region" description="Helical" evidence="4">
    <location>
        <begin position="120"/>
        <end position="140"/>
    </location>
</feature>
<dbReference type="InterPro" id="IPR018391">
    <property type="entry name" value="PQQ_b-propeller_rpt"/>
</dbReference>
<comment type="caution">
    <text evidence="6">The sequence shown here is derived from an EMBL/GenBank/DDBJ whole genome shotgun (WGS) entry which is preliminary data.</text>
</comment>
<evidence type="ECO:0000313" key="7">
    <source>
        <dbReference type="Proteomes" id="UP000006320"/>
    </source>
</evidence>
<evidence type="ECO:0000256" key="4">
    <source>
        <dbReference type="SAM" id="Phobius"/>
    </source>
</evidence>
<evidence type="ECO:0000256" key="2">
    <source>
        <dbReference type="ARBA" id="ARBA00008156"/>
    </source>
</evidence>
<evidence type="ECO:0000256" key="1">
    <source>
        <dbReference type="ARBA" id="ARBA00001931"/>
    </source>
</evidence>
<comment type="cofactor">
    <cofactor evidence="1">
        <name>pyrroloquinoline quinone</name>
        <dbReference type="ChEBI" id="CHEBI:58442"/>
    </cofactor>
</comment>
<feature type="domain" description="Pyrrolo-quinoline quinone repeat" evidence="5">
    <location>
        <begin position="160"/>
        <end position="776"/>
    </location>
</feature>
<sequence length="817" mass="90448">MLTKIFHWLVVVLFFLFGLPLLLLGGYLVFLGGSLYYFAAGLTLFATAVYMIKGKPIAYKLFGGLLVVTLIWAIYESDLYWLAFLPRVATWLVLGLWFVTPWYVSTLKHQHEGSVVNRRWIALPSGLSIIALLVTIFQGYEQNGTGTQRTVPEIAEVTDWQNYGNTDGGSRFAQLEQINTETVGKLKEVWRYRTGVEKTFKMTPLQVNDLLYICGAANVLMAVNSDNGEEVWRYDPDAIPTGSNQYAETCRGISYHEAPEDYSGQCPKRIMVGTVDARLMAVNAMTGALCTDFGENGSVDLTHGLGLHELGEYYLTSPPLIADDVAVVGGLVADTQDLGLPSGVVRAFNAITGEFVWAWDLGNPGYYGEPKAGEIYTPGTPNVWTIMSYDPELDLIYAPTGNASPDYWGGVRRDYDDGWSSAIVALDGATGEPRWKYQTVHHDVWDYDLPAQPVLVDVERDGEMVPSVAVPTKMGDIFLLDRRDGTPVHPIEERPVPQSELYGERLSPTQPFSPLPNFHPFRHEEDMWGLTPLDQLLCRVEYKIMNYEGMFTPPSADGPLLIGGTMLAPGNFGGFNWGSVSVDADNGLLIAAPQMLAHRLNMVTPEQVAKAGPIAQYLLGPHHPAVRMDPNAPMPEPREADPDDPYDYLRIKYYGWPEPFMSKLGTRVPCFEPPWARIAVMDLNTKELLWSRPLGNMAHAGPFGIRSGLPIEVGVAVRAGTLTTRGGLTFISSTMDATVRAYDVRTGEIKWEHGLPGHGQSTPMSYQSSKTGKQFIIVTVPNPSWTYPRDPETNTYEDSRSPRDGKGGYVIAYALED</sequence>
<feature type="transmembrane region" description="Helical" evidence="4">
    <location>
        <begin position="57"/>
        <end position="75"/>
    </location>
</feature>
<dbReference type="SUPFAM" id="SSF50998">
    <property type="entry name" value="Quinoprotein alcohol dehydrogenase-like"/>
    <property type="match status" value="1"/>
</dbReference>
<dbReference type="EMBL" id="BAEM01000009">
    <property type="protein sequence ID" value="GAC08767.1"/>
    <property type="molecule type" value="Genomic_DNA"/>
</dbReference>
<feature type="transmembrane region" description="Helical" evidence="4">
    <location>
        <begin position="7"/>
        <end position="29"/>
    </location>
</feature>
<dbReference type="InterPro" id="IPR011047">
    <property type="entry name" value="Quinoprotein_ADH-like_sf"/>
</dbReference>
<reference evidence="6 7" key="1">
    <citation type="journal article" date="2017" name="Antonie Van Leeuwenhoek">
        <title>Rhizobium rhizosphaerae sp. nov., a novel species isolated from rice rhizosphere.</title>
        <authorList>
            <person name="Zhao J.J."/>
            <person name="Zhang J."/>
            <person name="Zhang R.J."/>
            <person name="Zhang C.W."/>
            <person name="Yin H.Q."/>
            <person name="Zhang X.X."/>
        </authorList>
    </citation>
    <scope>NUCLEOTIDE SEQUENCE [LARGE SCALE GENOMIC DNA]</scope>
    <source>
        <strain evidence="6 7">S18K6</strain>
    </source>
</reference>
<dbReference type="GO" id="GO:0016020">
    <property type="term" value="C:membrane"/>
    <property type="evidence" value="ECO:0007669"/>
    <property type="project" value="InterPro"/>
</dbReference>
<dbReference type="InterPro" id="IPR017511">
    <property type="entry name" value="PQQ_mDH"/>
</dbReference>
<dbReference type="GO" id="GO:0008876">
    <property type="term" value="F:quinoprotein glucose dehydrogenase activity"/>
    <property type="evidence" value="ECO:0007669"/>
    <property type="project" value="UniProtKB-EC"/>
</dbReference>
<gene>
    <name evidence="6" type="primary">gcd</name>
    <name evidence="6" type="ORF">GCHA_0804</name>
</gene>
<accession>A0AAV3UUL7</accession>
<dbReference type="Pfam" id="PF01011">
    <property type="entry name" value="PQQ"/>
    <property type="match status" value="1"/>
</dbReference>